<dbReference type="SUPFAM" id="SSF53328">
    <property type="entry name" value="Formyltransferase"/>
    <property type="match status" value="1"/>
</dbReference>
<name>A0A172RYG1_9ACTN</name>
<sequence length="318" mass="34670">MRIVFMGTPAYAATILENLIQQHEVVGVYTRPDAVRGRGKKLVFSPVKQVAVQHNIPVFTPRNLRDAATQREIAALAPDVICVAAYGAILPKRVLDTPPHGCLNVHASLLPHWRGAAPIERAILAGDEQAGVCIMRMEEGLDTGDYGVVRTTDIGSKNATELTRELSDLGSQALLTTLAVIEDGGHIEWKKQDDFFATYAPKVEKHEFYLAPTDKAADAAKKVQASSAPHPARCVIASRQVTIIAAEREASRLNCDKMKLAKGRVMLFQKELYIGCADRPLKVIEVRPAGKHSMSGRDFAMGIQNVKSGLITWEAIDG</sequence>
<feature type="domain" description="Formyl transferase N-terminal" evidence="6">
    <location>
        <begin position="1"/>
        <end position="177"/>
    </location>
</feature>
<dbReference type="NCBIfam" id="TIGR00460">
    <property type="entry name" value="fmt"/>
    <property type="match status" value="1"/>
</dbReference>
<dbReference type="InterPro" id="IPR011034">
    <property type="entry name" value="Formyl_transferase-like_C_sf"/>
</dbReference>
<dbReference type="OrthoDB" id="9802815at2"/>
<evidence type="ECO:0000256" key="3">
    <source>
        <dbReference type="ARBA" id="ARBA00022679"/>
    </source>
</evidence>
<dbReference type="Proteomes" id="UP000182975">
    <property type="component" value="Unassembled WGS sequence"/>
</dbReference>
<dbReference type="HAMAP" id="MF_00182">
    <property type="entry name" value="Formyl_trans"/>
    <property type="match status" value="1"/>
</dbReference>
<keyword evidence="3 5" id="KW-0808">Transferase</keyword>
<evidence type="ECO:0000259" key="6">
    <source>
        <dbReference type="Pfam" id="PF00551"/>
    </source>
</evidence>
<evidence type="ECO:0000313" key="8">
    <source>
        <dbReference type="EMBL" id="SEO77301.1"/>
    </source>
</evidence>
<comment type="function">
    <text evidence="5">Attaches a formyl group to the free amino group of methionyl-tRNA(fMet). The formyl group appears to play a dual role in the initiator identity of N-formylmethionyl-tRNA by promoting its recognition by IF2 and preventing the misappropriation of this tRNA by the elongation apparatus.</text>
</comment>
<dbReference type="InterPro" id="IPR041711">
    <property type="entry name" value="Met-tRNA-FMT_N"/>
</dbReference>
<feature type="binding site" evidence="5">
    <location>
        <begin position="108"/>
        <end position="111"/>
    </location>
    <ligand>
        <name>(6S)-5,6,7,8-tetrahydrofolate</name>
        <dbReference type="ChEBI" id="CHEBI:57453"/>
    </ligand>
</feature>
<dbReference type="EC" id="2.1.2.9" evidence="2 5"/>
<dbReference type="KEGG" id="ddt:AAY81_06135"/>
<dbReference type="InterPro" id="IPR002376">
    <property type="entry name" value="Formyl_transf_N"/>
</dbReference>
<reference evidence="9" key="1">
    <citation type="submission" date="2016-10" db="EMBL/GenBank/DDBJ databases">
        <authorList>
            <person name="Varghese N."/>
        </authorList>
    </citation>
    <scope>NUCLEOTIDE SEQUENCE [LARGE SCALE GENOMIC DNA]</scope>
    <source>
        <strain evidence="9">DSM 21843</strain>
    </source>
</reference>
<evidence type="ECO:0000313" key="9">
    <source>
        <dbReference type="Proteomes" id="UP000182975"/>
    </source>
</evidence>
<dbReference type="Pfam" id="PF00551">
    <property type="entry name" value="Formyl_trans_N"/>
    <property type="match status" value="1"/>
</dbReference>
<dbReference type="PANTHER" id="PTHR11138:SF5">
    <property type="entry name" value="METHIONYL-TRNA FORMYLTRANSFERASE, MITOCHONDRIAL"/>
    <property type="match status" value="1"/>
</dbReference>
<dbReference type="PATRIC" id="fig|79604.3.peg.1240"/>
<dbReference type="PANTHER" id="PTHR11138">
    <property type="entry name" value="METHIONYL-TRNA FORMYLTRANSFERASE"/>
    <property type="match status" value="1"/>
</dbReference>
<dbReference type="InterPro" id="IPR036477">
    <property type="entry name" value="Formyl_transf_N_sf"/>
</dbReference>
<keyword evidence="9" id="KW-1185">Reference proteome</keyword>
<evidence type="ECO:0000259" key="7">
    <source>
        <dbReference type="Pfam" id="PF02911"/>
    </source>
</evidence>
<dbReference type="CDD" id="cd08646">
    <property type="entry name" value="FMT_core_Met-tRNA-FMT_N"/>
    <property type="match status" value="1"/>
</dbReference>
<organism evidence="8 9">
    <name type="scientific">Denitrobacterium detoxificans</name>
    <dbReference type="NCBI Taxonomy" id="79604"/>
    <lineage>
        <taxon>Bacteria</taxon>
        <taxon>Bacillati</taxon>
        <taxon>Actinomycetota</taxon>
        <taxon>Coriobacteriia</taxon>
        <taxon>Eggerthellales</taxon>
        <taxon>Eggerthellaceae</taxon>
        <taxon>Denitrobacterium</taxon>
    </lineage>
</organism>
<dbReference type="STRING" id="79604.AAY81_06135"/>
<dbReference type="RefSeq" id="WP_066662704.1">
    <property type="nucleotide sequence ID" value="NZ_CP011402.1"/>
</dbReference>
<keyword evidence="4 5" id="KW-0648">Protein biosynthesis</keyword>
<evidence type="ECO:0000256" key="1">
    <source>
        <dbReference type="ARBA" id="ARBA00010699"/>
    </source>
</evidence>
<evidence type="ECO:0000256" key="2">
    <source>
        <dbReference type="ARBA" id="ARBA00012261"/>
    </source>
</evidence>
<dbReference type="SUPFAM" id="SSF50486">
    <property type="entry name" value="FMT C-terminal domain-like"/>
    <property type="match status" value="1"/>
</dbReference>
<accession>A0A172RYG1</accession>
<comment type="catalytic activity">
    <reaction evidence="5">
        <text>L-methionyl-tRNA(fMet) + (6R)-10-formyltetrahydrofolate = N-formyl-L-methionyl-tRNA(fMet) + (6S)-5,6,7,8-tetrahydrofolate + H(+)</text>
        <dbReference type="Rhea" id="RHEA:24380"/>
        <dbReference type="Rhea" id="RHEA-COMP:9952"/>
        <dbReference type="Rhea" id="RHEA-COMP:9953"/>
        <dbReference type="ChEBI" id="CHEBI:15378"/>
        <dbReference type="ChEBI" id="CHEBI:57453"/>
        <dbReference type="ChEBI" id="CHEBI:78530"/>
        <dbReference type="ChEBI" id="CHEBI:78844"/>
        <dbReference type="ChEBI" id="CHEBI:195366"/>
        <dbReference type="EC" id="2.1.2.9"/>
    </reaction>
</comment>
<dbReference type="GO" id="GO:0005829">
    <property type="term" value="C:cytosol"/>
    <property type="evidence" value="ECO:0007669"/>
    <property type="project" value="TreeGrafter"/>
</dbReference>
<protein>
    <recommendedName>
        <fullName evidence="2 5">Methionyl-tRNA formyltransferase</fullName>
        <ecNumber evidence="2 5">2.1.2.9</ecNumber>
    </recommendedName>
</protein>
<dbReference type="EMBL" id="FOEC01000006">
    <property type="protein sequence ID" value="SEO77301.1"/>
    <property type="molecule type" value="Genomic_DNA"/>
</dbReference>
<comment type="similarity">
    <text evidence="1 5">Belongs to the Fmt family.</text>
</comment>
<dbReference type="Pfam" id="PF02911">
    <property type="entry name" value="Formyl_trans_C"/>
    <property type="match status" value="1"/>
</dbReference>
<evidence type="ECO:0000256" key="4">
    <source>
        <dbReference type="ARBA" id="ARBA00022917"/>
    </source>
</evidence>
<feature type="domain" description="Formyl transferase C-terminal" evidence="7">
    <location>
        <begin position="203"/>
        <end position="302"/>
    </location>
</feature>
<dbReference type="InterPro" id="IPR005794">
    <property type="entry name" value="Fmt"/>
</dbReference>
<dbReference type="Gene3D" id="3.40.50.12230">
    <property type="match status" value="1"/>
</dbReference>
<dbReference type="GO" id="GO:0004479">
    <property type="term" value="F:methionyl-tRNA formyltransferase activity"/>
    <property type="evidence" value="ECO:0007669"/>
    <property type="project" value="UniProtKB-UniRule"/>
</dbReference>
<proteinExistence type="inferred from homology"/>
<dbReference type="AlphaFoldDB" id="A0A172RYG1"/>
<evidence type="ECO:0000256" key="5">
    <source>
        <dbReference type="HAMAP-Rule" id="MF_00182"/>
    </source>
</evidence>
<dbReference type="InterPro" id="IPR005793">
    <property type="entry name" value="Formyl_trans_C"/>
</dbReference>
<gene>
    <name evidence="5" type="primary">fmt</name>
    <name evidence="8" type="ORF">SAMN02910314_01157</name>
</gene>